<dbReference type="InterPro" id="IPR025315">
    <property type="entry name" value="DUF4220"/>
</dbReference>
<organism evidence="2">
    <name type="scientific">Oryza glumipatula</name>
    <dbReference type="NCBI Taxonomy" id="40148"/>
    <lineage>
        <taxon>Eukaryota</taxon>
        <taxon>Viridiplantae</taxon>
        <taxon>Streptophyta</taxon>
        <taxon>Embryophyta</taxon>
        <taxon>Tracheophyta</taxon>
        <taxon>Spermatophyta</taxon>
        <taxon>Magnoliopsida</taxon>
        <taxon>Liliopsida</taxon>
        <taxon>Poales</taxon>
        <taxon>Poaceae</taxon>
        <taxon>BOP clade</taxon>
        <taxon>Oryzoideae</taxon>
        <taxon>Oryzeae</taxon>
        <taxon>Oryzinae</taxon>
        <taxon>Oryza</taxon>
    </lineage>
</organism>
<dbReference type="AlphaFoldDB" id="A0A0E0BUN2"/>
<dbReference type="Pfam" id="PF13968">
    <property type="entry name" value="DUF4220"/>
    <property type="match status" value="1"/>
</dbReference>
<evidence type="ECO:0000313" key="2">
    <source>
        <dbReference type="EnsemblPlants" id="OGLUM12G18950.1"/>
    </source>
</evidence>
<dbReference type="HOGENOM" id="CLU_1154229_0_0_1"/>
<accession>A0A0E0BUN2</accession>
<name>A0A0E0BUN2_9ORYZ</name>
<reference evidence="2" key="1">
    <citation type="submission" date="2015-04" db="UniProtKB">
        <authorList>
            <consortium name="EnsemblPlants"/>
        </authorList>
    </citation>
    <scope>IDENTIFICATION</scope>
</reference>
<feature type="domain" description="DUF4220" evidence="1">
    <location>
        <begin position="2"/>
        <end position="135"/>
    </location>
</feature>
<dbReference type="STRING" id="40148.A0A0E0BUN2"/>
<protein>
    <recommendedName>
        <fullName evidence="1">DUF4220 domain-containing protein</fullName>
    </recommendedName>
</protein>
<keyword evidence="3" id="KW-1185">Reference proteome</keyword>
<sequence>MIIMFVSGSIKYAERTLCLYSASLEIQRSDALNDLSDDLSKLQTPDFQPSSMTSYVFDCILEGRYPGNESGRRETYFFSVDAPQNMLQSIICANDVPGILEKKFVSNPSRYKAYDYVGEFLEYFYQQRYTKYPLRQFFYYELWCSCCEYETNYIVPARARKLWSEELAQYSLIKSQYAAVQADTMAASSIRRWISKYFGSPITVSIIGHTPIKKLILDNLLHFGTRAEWNCSSSRGQLALR</sequence>
<proteinExistence type="predicted"/>
<dbReference type="Proteomes" id="UP000026961">
    <property type="component" value="Chromosome 12"/>
</dbReference>
<reference evidence="2" key="2">
    <citation type="submission" date="2018-05" db="EMBL/GenBank/DDBJ databases">
        <title>OgluRS3 (Oryza glumaepatula Reference Sequence Version 3).</title>
        <authorList>
            <person name="Zhang J."/>
            <person name="Kudrna D."/>
            <person name="Lee S."/>
            <person name="Talag J."/>
            <person name="Welchert J."/>
            <person name="Wing R.A."/>
        </authorList>
    </citation>
    <scope>NUCLEOTIDE SEQUENCE [LARGE SCALE GENOMIC DNA]</scope>
</reference>
<dbReference type="EnsemblPlants" id="OGLUM12G18950.1">
    <property type="protein sequence ID" value="OGLUM12G18950.1"/>
    <property type="gene ID" value="OGLUM12G18950"/>
</dbReference>
<dbReference type="Gramene" id="OGLUM12G18950.1">
    <property type="protein sequence ID" value="OGLUM12G18950.1"/>
    <property type="gene ID" value="OGLUM12G18950"/>
</dbReference>
<evidence type="ECO:0000313" key="3">
    <source>
        <dbReference type="Proteomes" id="UP000026961"/>
    </source>
</evidence>
<evidence type="ECO:0000259" key="1">
    <source>
        <dbReference type="Pfam" id="PF13968"/>
    </source>
</evidence>